<proteinExistence type="inferred from homology"/>
<feature type="domain" description="Dienelactone hydrolase" evidence="6">
    <location>
        <begin position="55"/>
        <end position="207"/>
    </location>
</feature>
<reference evidence="7 8" key="1">
    <citation type="journal article" date="2013" name="Nature">
        <title>The genomes of four tapeworm species reveal adaptations to parasitism.</title>
        <authorList>
            <person name="Tsai I.J."/>
            <person name="Zarowiecki M."/>
            <person name="Holroyd N."/>
            <person name="Garciarrubio A."/>
            <person name="Sanchez-Flores A."/>
            <person name="Brooks K.L."/>
            <person name="Tracey A."/>
            <person name="Bobes R.J."/>
            <person name="Fragoso G."/>
            <person name="Sciutto E."/>
            <person name="Aslett M."/>
            <person name="Beasley H."/>
            <person name="Bennett H.M."/>
            <person name="Cai J."/>
            <person name="Camicia F."/>
            <person name="Clark R."/>
            <person name="Cucher M."/>
            <person name="De Silva N."/>
            <person name="Day T.A."/>
            <person name="Deplazes P."/>
            <person name="Estrada K."/>
            <person name="Fernandez C."/>
            <person name="Holland P.W."/>
            <person name="Hou J."/>
            <person name="Hu S."/>
            <person name="Huckvale T."/>
            <person name="Hung S.S."/>
            <person name="Kamenetzky L."/>
            <person name="Keane J.A."/>
            <person name="Kiss F."/>
            <person name="Koziol U."/>
            <person name="Lambert O."/>
            <person name="Liu K."/>
            <person name="Luo X."/>
            <person name="Luo Y."/>
            <person name="Macchiaroli N."/>
            <person name="Nichol S."/>
            <person name="Paps J."/>
            <person name="Parkinson J."/>
            <person name="Pouchkina-Stantcheva N."/>
            <person name="Riddiford N."/>
            <person name="Rosenzvit M."/>
            <person name="Salinas G."/>
            <person name="Wasmuth J.D."/>
            <person name="Zamanian M."/>
            <person name="Zheng Y."/>
            <person name="Cai X."/>
            <person name="Soberon X."/>
            <person name="Olson P.D."/>
            <person name="Laclette J.P."/>
            <person name="Brehm K."/>
            <person name="Berriman M."/>
            <person name="Garciarrubio A."/>
            <person name="Bobes R.J."/>
            <person name="Fragoso G."/>
            <person name="Sanchez-Flores A."/>
            <person name="Estrada K."/>
            <person name="Cevallos M.A."/>
            <person name="Morett E."/>
            <person name="Gonzalez V."/>
            <person name="Portillo T."/>
            <person name="Ochoa-Leyva A."/>
            <person name="Jose M.V."/>
            <person name="Sciutto E."/>
            <person name="Landa A."/>
            <person name="Jimenez L."/>
            <person name="Valdes V."/>
            <person name="Carrero J.C."/>
            <person name="Larralde C."/>
            <person name="Morales-Montor J."/>
            <person name="Limon-Lason J."/>
            <person name="Soberon X."/>
            <person name="Laclette J.P."/>
        </authorList>
    </citation>
    <scope>NUCLEOTIDE SEQUENCE [LARGE SCALE GENOMIC DNA]</scope>
</reference>
<dbReference type="Proteomes" id="UP000492820">
    <property type="component" value="Unassembled WGS sequence"/>
</dbReference>
<protein>
    <recommendedName>
        <fullName evidence="3">Carboxymethylenebutenolidase homolog</fullName>
    </recommendedName>
</protein>
<reference evidence="7" key="2">
    <citation type="submission" date="2014-06" db="EMBL/GenBank/DDBJ databases">
        <authorList>
            <person name="Aslett M."/>
        </authorList>
    </citation>
    <scope>NUCLEOTIDE SEQUENCE</scope>
</reference>
<reference evidence="9" key="3">
    <citation type="submission" date="2020-10" db="UniProtKB">
        <authorList>
            <consortium name="WormBaseParasite"/>
        </authorList>
    </citation>
    <scope>IDENTIFICATION</scope>
</reference>
<evidence type="ECO:0000256" key="2">
    <source>
        <dbReference type="ARBA" id="ARBA00008456"/>
    </source>
</evidence>
<dbReference type="PANTHER" id="PTHR46812">
    <property type="entry name" value="CARBOXYMETHYLENEBUTENOLIDASE HOMOLOG"/>
    <property type="match status" value="1"/>
</dbReference>
<dbReference type="GO" id="GO:0005829">
    <property type="term" value="C:cytosol"/>
    <property type="evidence" value="ECO:0007669"/>
    <property type="project" value="UniProtKB-SubCell"/>
</dbReference>
<dbReference type="PANTHER" id="PTHR46812:SF1">
    <property type="entry name" value="CARBOXYMETHYLENEBUTENOLIDASE HOMOLOG"/>
    <property type="match status" value="1"/>
</dbReference>
<accession>A0A068WL60</accession>
<dbReference type="Pfam" id="PF01738">
    <property type="entry name" value="DLH"/>
    <property type="match status" value="1"/>
</dbReference>
<dbReference type="Gene3D" id="3.40.50.1820">
    <property type="entry name" value="alpha/beta hydrolase"/>
    <property type="match status" value="1"/>
</dbReference>
<gene>
    <name evidence="9" type="primary">EGR_07283</name>
    <name evidence="7" type="ORF">EgrG_000517350</name>
</gene>
<name>A0A068WL60_ECHGR</name>
<dbReference type="ESTHER" id="echgr-a0a068wl60">
    <property type="family name" value="CMBL"/>
</dbReference>
<evidence type="ECO:0000313" key="9">
    <source>
        <dbReference type="WBParaSite" id="EgrG_000517350"/>
    </source>
</evidence>
<comment type="similarity">
    <text evidence="2">Belongs to the dienelactone hydrolase family.</text>
</comment>
<dbReference type="InterPro" id="IPR042946">
    <property type="entry name" value="CMBL"/>
</dbReference>
<dbReference type="OrthoDB" id="17560at2759"/>
<evidence type="ECO:0000256" key="4">
    <source>
        <dbReference type="ARBA" id="ARBA00022490"/>
    </source>
</evidence>
<evidence type="ECO:0000256" key="3">
    <source>
        <dbReference type="ARBA" id="ARBA00014180"/>
    </source>
</evidence>
<dbReference type="EMBL" id="LK028582">
    <property type="protein sequence ID" value="CDS20826.1"/>
    <property type="molecule type" value="Genomic_DNA"/>
</dbReference>
<comment type="subcellular location">
    <subcellularLocation>
        <location evidence="1">Cytoplasm</location>
        <location evidence="1">Cytosol</location>
    </subcellularLocation>
</comment>
<dbReference type="WBParaSite" id="EgrG_000517350">
    <property type="protein sequence ID" value="EgrG_000517350"/>
    <property type="gene ID" value="EgrG_000517350"/>
</dbReference>
<evidence type="ECO:0000256" key="1">
    <source>
        <dbReference type="ARBA" id="ARBA00004514"/>
    </source>
</evidence>
<keyword evidence="4" id="KW-0963">Cytoplasm</keyword>
<dbReference type="InterPro" id="IPR002925">
    <property type="entry name" value="Dienelactn_hydro"/>
</dbReference>
<dbReference type="AlphaFoldDB" id="A0A068WL60"/>
<organism evidence="7">
    <name type="scientific">Echinococcus granulosus</name>
    <name type="common">Hydatid tapeworm</name>
    <dbReference type="NCBI Taxonomy" id="6210"/>
    <lineage>
        <taxon>Eukaryota</taxon>
        <taxon>Metazoa</taxon>
        <taxon>Spiralia</taxon>
        <taxon>Lophotrochozoa</taxon>
        <taxon>Platyhelminthes</taxon>
        <taxon>Cestoda</taxon>
        <taxon>Eucestoda</taxon>
        <taxon>Cyclophyllidea</taxon>
        <taxon>Taeniidae</taxon>
        <taxon>Echinococcus</taxon>
        <taxon>Echinococcus granulosus group</taxon>
    </lineage>
</organism>
<evidence type="ECO:0000259" key="6">
    <source>
        <dbReference type="Pfam" id="PF01738"/>
    </source>
</evidence>
<dbReference type="InterPro" id="IPR029058">
    <property type="entry name" value="AB_hydrolase_fold"/>
</dbReference>
<evidence type="ECO:0000313" key="8">
    <source>
        <dbReference type="Proteomes" id="UP000492820"/>
    </source>
</evidence>
<sequence>MELSQDKSDPDFNKSLESRRLTVPPFTYHCRGKEIVLPDKTCAYSVSNGSLTPANMGIVIVHDIFGFDINNTRRFADMLADQTNAHVLLPDFFHGKPWSLDDFPPKHTEVFTEWLEKVSCWEDVSALLSTANTYLRTLLAEEHHKKLGILGFSWGGRQVLRACCSRDYGYLAGVSVDGLMLEPEDAEKLSIPVFFMPSGEDTSIEPIKRILDKRPFGDRYYTFAEEGHGYASSLGDLNNQNTLEAVNQTITLASAFFIENLKEEEAEDGAEDEASNSGVRDPPIFYPSTSSFSFPSFLSPCFPPSLPPSNLPFTFVTACLCVCLCMLGNFKSCSCNIIAMSRLSLSLKTEGEQTRNLSRHLPGG</sequence>
<dbReference type="GO" id="GO:0016787">
    <property type="term" value="F:hydrolase activity"/>
    <property type="evidence" value="ECO:0007669"/>
    <property type="project" value="UniProtKB-KW"/>
</dbReference>
<keyword evidence="5 7" id="KW-0378">Hydrolase</keyword>
<evidence type="ECO:0000256" key="5">
    <source>
        <dbReference type="ARBA" id="ARBA00022801"/>
    </source>
</evidence>
<dbReference type="SUPFAM" id="SSF53474">
    <property type="entry name" value="alpha/beta-Hydrolases"/>
    <property type="match status" value="1"/>
</dbReference>
<evidence type="ECO:0000313" key="7">
    <source>
        <dbReference type="EMBL" id="CDS20826.1"/>
    </source>
</evidence>